<evidence type="ECO:0000256" key="8">
    <source>
        <dbReference type="SAM" id="Phobius"/>
    </source>
</evidence>
<evidence type="ECO:0000256" key="3">
    <source>
        <dbReference type="ARBA" id="ARBA00022617"/>
    </source>
</evidence>
<dbReference type="GO" id="GO:0004497">
    <property type="term" value="F:monooxygenase activity"/>
    <property type="evidence" value="ECO:0007669"/>
    <property type="project" value="UniProtKB-KW"/>
</dbReference>
<dbReference type="Proteomes" id="UP000070700">
    <property type="component" value="Unassembled WGS sequence"/>
</dbReference>
<evidence type="ECO:0000256" key="1">
    <source>
        <dbReference type="ARBA" id="ARBA00001971"/>
    </source>
</evidence>
<dbReference type="RefSeq" id="XP_018063159.1">
    <property type="nucleotide sequence ID" value="XM_018220734.1"/>
</dbReference>
<dbReference type="GO" id="GO:0016705">
    <property type="term" value="F:oxidoreductase activity, acting on paired donors, with incorporation or reduction of molecular oxygen"/>
    <property type="evidence" value="ECO:0007669"/>
    <property type="project" value="InterPro"/>
</dbReference>
<dbReference type="OrthoDB" id="2789670at2759"/>
<keyword evidence="8" id="KW-0812">Transmembrane</keyword>
<dbReference type="GO" id="GO:0020037">
    <property type="term" value="F:heme binding"/>
    <property type="evidence" value="ECO:0007669"/>
    <property type="project" value="InterPro"/>
</dbReference>
<evidence type="ECO:0000313" key="10">
    <source>
        <dbReference type="Proteomes" id="UP000070700"/>
    </source>
</evidence>
<evidence type="ECO:0000313" key="9">
    <source>
        <dbReference type="EMBL" id="KUJ08804.1"/>
    </source>
</evidence>
<keyword evidence="4" id="KW-0479">Metal-binding</keyword>
<dbReference type="InterPro" id="IPR036396">
    <property type="entry name" value="Cyt_P450_sf"/>
</dbReference>
<gene>
    <name evidence="9" type="ORF">LY89DRAFT_741641</name>
</gene>
<dbReference type="SUPFAM" id="SSF48264">
    <property type="entry name" value="Cytochrome P450"/>
    <property type="match status" value="1"/>
</dbReference>
<evidence type="ECO:0000256" key="2">
    <source>
        <dbReference type="ARBA" id="ARBA00010617"/>
    </source>
</evidence>
<keyword evidence="8" id="KW-0472">Membrane</keyword>
<comment type="cofactor">
    <cofactor evidence="1">
        <name>heme</name>
        <dbReference type="ChEBI" id="CHEBI:30413"/>
    </cofactor>
</comment>
<dbReference type="AlphaFoldDB" id="A0A132BAC0"/>
<keyword evidence="6" id="KW-0408">Iron</keyword>
<keyword evidence="10" id="KW-1185">Reference proteome</keyword>
<comment type="similarity">
    <text evidence="2">Belongs to the cytochrome P450 family.</text>
</comment>
<dbReference type="Gene3D" id="1.10.630.10">
    <property type="entry name" value="Cytochrome P450"/>
    <property type="match status" value="1"/>
</dbReference>
<dbReference type="PANTHER" id="PTHR46300:SF7">
    <property type="entry name" value="P450, PUTATIVE (EUROFUNG)-RELATED"/>
    <property type="match status" value="1"/>
</dbReference>
<keyword evidence="7" id="KW-0503">Monooxygenase</keyword>
<reference evidence="9 10" key="1">
    <citation type="submission" date="2015-10" db="EMBL/GenBank/DDBJ databases">
        <title>Full genome of DAOMC 229536 Phialocephala scopiformis, a fungal endophyte of spruce producing the potent anti-insectan compound rugulosin.</title>
        <authorList>
            <consortium name="DOE Joint Genome Institute"/>
            <person name="Walker A.K."/>
            <person name="Frasz S.L."/>
            <person name="Seifert K.A."/>
            <person name="Miller J.D."/>
            <person name="Mondo S.J."/>
            <person name="Labutti K."/>
            <person name="Lipzen A."/>
            <person name="Dockter R."/>
            <person name="Kennedy M."/>
            <person name="Grigoriev I.V."/>
            <person name="Spatafora J.W."/>
        </authorList>
    </citation>
    <scope>NUCLEOTIDE SEQUENCE [LARGE SCALE GENOMIC DNA]</scope>
    <source>
        <strain evidence="9 10">CBS 120377</strain>
    </source>
</reference>
<dbReference type="PANTHER" id="PTHR46300">
    <property type="entry name" value="P450, PUTATIVE (EUROFUNG)-RELATED-RELATED"/>
    <property type="match status" value="1"/>
</dbReference>
<accession>A0A132BAC0</accession>
<keyword evidence="3" id="KW-0349">Heme</keyword>
<organism evidence="9 10">
    <name type="scientific">Mollisia scopiformis</name>
    <name type="common">Conifer needle endophyte fungus</name>
    <name type="synonym">Phialocephala scopiformis</name>
    <dbReference type="NCBI Taxonomy" id="149040"/>
    <lineage>
        <taxon>Eukaryota</taxon>
        <taxon>Fungi</taxon>
        <taxon>Dikarya</taxon>
        <taxon>Ascomycota</taxon>
        <taxon>Pezizomycotina</taxon>
        <taxon>Leotiomycetes</taxon>
        <taxon>Helotiales</taxon>
        <taxon>Mollisiaceae</taxon>
        <taxon>Mollisia</taxon>
    </lineage>
</organism>
<evidence type="ECO:0000256" key="6">
    <source>
        <dbReference type="ARBA" id="ARBA00023004"/>
    </source>
</evidence>
<sequence>MPNSFFTQLGALAVIGYIVLRYLSPTRRTLSLGPNQLSILANVKDLPPPDVLESQHWLKHKDLHGPISSVTVLGMTLVLIHDKKVAHGLLEENASETSGRLSMVFTNQMCGFEYIVLCQGYNSTFRHHRKLLREFGIKVSAAQFRDIQEVEVNRQLVHALNEPGKLLEHYRTQVRIFGK</sequence>
<protein>
    <submittedName>
        <fullName evidence="9">Uncharacterized protein</fullName>
    </submittedName>
</protein>
<dbReference type="InterPro" id="IPR050364">
    <property type="entry name" value="Cytochrome_P450_fung"/>
</dbReference>
<keyword evidence="5" id="KW-0560">Oxidoreductase</keyword>
<name>A0A132BAC0_MOLSC</name>
<dbReference type="GO" id="GO:0005506">
    <property type="term" value="F:iron ion binding"/>
    <property type="evidence" value="ECO:0007669"/>
    <property type="project" value="InterPro"/>
</dbReference>
<keyword evidence="8" id="KW-1133">Transmembrane helix</keyword>
<dbReference type="InParanoid" id="A0A132BAC0"/>
<evidence type="ECO:0000256" key="7">
    <source>
        <dbReference type="ARBA" id="ARBA00023033"/>
    </source>
</evidence>
<dbReference type="GeneID" id="28830460"/>
<dbReference type="KEGG" id="psco:LY89DRAFT_741641"/>
<proteinExistence type="inferred from homology"/>
<evidence type="ECO:0000256" key="5">
    <source>
        <dbReference type="ARBA" id="ARBA00023002"/>
    </source>
</evidence>
<dbReference type="EMBL" id="KQ947434">
    <property type="protein sequence ID" value="KUJ08804.1"/>
    <property type="molecule type" value="Genomic_DNA"/>
</dbReference>
<evidence type="ECO:0000256" key="4">
    <source>
        <dbReference type="ARBA" id="ARBA00022723"/>
    </source>
</evidence>
<feature type="transmembrane region" description="Helical" evidence="8">
    <location>
        <begin position="6"/>
        <end position="23"/>
    </location>
</feature>